<evidence type="ECO:0000256" key="2">
    <source>
        <dbReference type="ARBA" id="ARBA00022692"/>
    </source>
</evidence>
<dbReference type="Pfam" id="PF01544">
    <property type="entry name" value="CorA"/>
    <property type="match status" value="1"/>
</dbReference>
<dbReference type="GO" id="GO:0016020">
    <property type="term" value="C:membrane"/>
    <property type="evidence" value="ECO:0007669"/>
    <property type="project" value="UniProtKB-SubCell"/>
</dbReference>
<organism evidence="7 8">
    <name type="scientific">Cytospora schulzeri</name>
    <dbReference type="NCBI Taxonomy" id="448051"/>
    <lineage>
        <taxon>Eukaryota</taxon>
        <taxon>Fungi</taxon>
        <taxon>Dikarya</taxon>
        <taxon>Ascomycota</taxon>
        <taxon>Pezizomycotina</taxon>
        <taxon>Sordariomycetes</taxon>
        <taxon>Sordariomycetidae</taxon>
        <taxon>Diaporthales</taxon>
        <taxon>Cytosporaceae</taxon>
        <taxon>Cytospora</taxon>
    </lineage>
</organism>
<comment type="caution">
    <text evidence="7">The sequence shown here is derived from an EMBL/GenBank/DDBJ whole genome shotgun (WGS) entry which is preliminary data.</text>
</comment>
<feature type="transmembrane region" description="Helical" evidence="6">
    <location>
        <begin position="501"/>
        <end position="520"/>
    </location>
</feature>
<keyword evidence="8" id="KW-1185">Reference proteome</keyword>
<sequence>MDMAPRYLEEGGLREWPRPAATSNTAPIPSDSRLRGSRSFGEGLASLDKPYLRYVEHLSKQWPRLAYLANFIRAGTAPKKAAGLPAQEILERQNKVKVAFLDFSDPDNIAQKTCENGADLASSLLAGQQQQQHSPGNGNRLNRVLIVEDLSSTVIELLGAALDIDPCFFRAHLEDHTWFNIKDDWVEMPELESQAHKRSFVTIKYMQPRFFENPALSRAAKEQAGRWNVLRRIDFQGQVKSGQNAWWEDSPHQVGLLRRKVSIWSRKEGNNWTGVILVDPCISEGNPLWNGYGSLEAPPKMSTFIPSIVRHPEMPLLESLLSCVSTLSSEDRARLVADPESITSHVYPMVFAEILVTLQYAFTALFQIEWQMDSGRSRKVEDLDTTFDKLQIWQRRLPCYAGWVRDAITGLEGRYDLWKQSTGVPSSSLATVQSGQPPLLQAHTTYSSTSSAWQAGLRRDFVSLLAQLQALQLRADKVMQMAVAILSVEEGKKAVVESRNMGRITYLAFVFVPLSFVTSFLGMNPDIASTSALVYCIFFAVAVPVSIVVLSVATYWNKITLWWESGKVVKKEWTKKLLVRGS</sequence>
<evidence type="ECO:0000256" key="3">
    <source>
        <dbReference type="ARBA" id="ARBA00022989"/>
    </source>
</evidence>
<feature type="region of interest" description="Disordered" evidence="5">
    <location>
        <begin position="14"/>
        <end position="37"/>
    </location>
</feature>
<accession>A0A423VIF5</accession>
<dbReference type="STRING" id="356882.A0A423VIF5"/>
<dbReference type="InterPro" id="IPR002523">
    <property type="entry name" value="MgTranspt_CorA/ZnTranspt_ZntB"/>
</dbReference>
<comment type="subcellular location">
    <subcellularLocation>
        <location evidence="1">Membrane</location>
        <topology evidence="1">Multi-pass membrane protein</topology>
    </subcellularLocation>
</comment>
<evidence type="ECO:0000256" key="1">
    <source>
        <dbReference type="ARBA" id="ARBA00004141"/>
    </source>
</evidence>
<dbReference type="EMBL" id="LKEA01000060">
    <property type="protein sequence ID" value="ROV90795.1"/>
    <property type="molecule type" value="Genomic_DNA"/>
</dbReference>
<gene>
    <name evidence="7" type="ORF">VMCG_09385</name>
</gene>
<dbReference type="AlphaFoldDB" id="A0A423VIF5"/>
<evidence type="ECO:0000256" key="5">
    <source>
        <dbReference type="SAM" id="MobiDB-lite"/>
    </source>
</evidence>
<feature type="transmembrane region" description="Helical" evidence="6">
    <location>
        <begin position="532"/>
        <end position="556"/>
    </location>
</feature>
<proteinExistence type="predicted"/>
<keyword evidence="2 6" id="KW-0812">Transmembrane</keyword>
<evidence type="ECO:0000256" key="4">
    <source>
        <dbReference type="ARBA" id="ARBA00023136"/>
    </source>
</evidence>
<evidence type="ECO:0000256" key="6">
    <source>
        <dbReference type="SAM" id="Phobius"/>
    </source>
</evidence>
<evidence type="ECO:0000313" key="8">
    <source>
        <dbReference type="Proteomes" id="UP000283895"/>
    </source>
</evidence>
<dbReference type="OrthoDB" id="3231000at2759"/>
<keyword evidence="3 6" id="KW-1133">Transmembrane helix</keyword>
<dbReference type="InterPro" id="IPR045863">
    <property type="entry name" value="CorA_TM1_TM2"/>
</dbReference>
<dbReference type="GO" id="GO:0046873">
    <property type="term" value="F:metal ion transmembrane transporter activity"/>
    <property type="evidence" value="ECO:0007669"/>
    <property type="project" value="InterPro"/>
</dbReference>
<keyword evidence="4 6" id="KW-0472">Membrane</keyword>
<dbReference type="Proteomes" id="UP000283895">
    <property type="component" value="Unassembled WGS sequence"/>
</dbReference>
<dbReference type="SUPFAM" id="SSF144083">
    <property type="entry name" value="Magnesium transport protein CorA, transmembrane region"/>
    <property type="match status" value="1"/>
</dbReference>
<dbReference type="Gene3D" id="1.20.58.340">
    <property type="entry name" value="Magnesium transport protein CorA, transmembrane region"/>
    <property type="match status" value="1"/>
</dbReference>
<evidence type="ECO:0000313" key="7">
    <source>
        <dbReference type="EMBL" id="ROV90795.1"/>
    </source>
</evidence>
<name>A0A423VIF5_9PEZI</name>
<reference evidence="7 8" key="1">
    <citation type="submission" date="2015-09" db="EMBL/GenBank/DDBJ databases">
        <title>Host preference determinants of Valsa canker pathogens revealed by comparative genomics.</title>
        <authorList>
            <person name="Yin Z."/>
            <person name="Huang L."/>
        </authorList>
    </citation>
    <scope>NUCLEOTIDE SEQUENCE [LARGE SCALE GENOMIC DNA]</scope>
    <source>
        <strain evidence="7 8">03-1</strain>
    </source>
</reference>
<protein>
    <submittedName>
        <fullName evidence="7">Uncharacterized protein</fullName>
    </submittedName>
</protein>